<name>A0A2M9FXN9_9PROT</name>
<dbReference type="PANTHER" id="PTHR10361">
    <property type="entry name" value="SODIUM-BILE ACID COTRANSPORTER"/>
    <property type="match status" value="1"/>
</dbReference>
<feature type="transmembrane region" description="Helical" evidence="5">
    <location>
        <begin position="229"/>
        <end position="249"/>
    </location>
</feature>
<dbReference type="Proteomes" id="UP000229498">
    <property type="component" value="Unassembled WGS sequence"/>
</dbReference>
<evidence type="ECO:0000256" key="5">
    <source>
        <dbReference type="SAM" id="Phobius"/>
    </source>
</evidence>
<feature type="transmembrane region" description="Helical" evidence="5">
    <location>
        <begin position="170"/>
        <end position="192"/>
    </location>
</feature>
<feature type="transmembrane region" description="Helical" evidence="5">
    <location>
        <begin position="65"/>
        <end position="86"/>
    </location>
</feature>
<dbReference type="InterPro" id="IPR002657">
    <property type="entry name" value="BilAc:Na_symport/Acr3"/>
</dbReference>
<proteinExistence type="predicted"/>
<accession>A0A2M9FXN9</accession>
<keyword evidence="4 5" id="KW-0472">Membrane</keyword>
<comment type="subcellular location">
    <subcellularLocation>
        <location evidence="1">Membrane</location>
        <topology evidence="1">Multi-pass membrane protein</topology>
    </subcellularLocation>
</comment>
<dbReference type="AlphaFoldDB" id="A0A2M9FXN9"/>
<dbReference type="InterPro" id="IPR004710">
    <property type="entry name" value="Bilac:Na_transpt"/>
</dbReference>
<comment type="caution">
    <text evidence="6">The sequence shown here is derived from an EMBL/GenBank/DDBJ whole genome shotgun (WGS) entry which is preliminary data.</text>
</comment>
<gene>
    <name evidence="6" type="ORF">CVT23_17795</name>
</gene>
<dbReference type="PANTHER" id="PTHR10361:SF24">
    <property type="entry name" value="P3 PROTEIN"/>
    <property type="match status" value="1"/>
</dbReference>
<reference evidence="6 7" key="1">
    <citation type="submission" date="2017-11" db="EMBL/GenBank/DDBJ databases">
        <title>Draft genome sequence of Rhizobiales bacterium SY3-13.</title>
        <authorList>
            <person name="Sun C."/>
        </authorList>
    </citation>
    <scope>NUCLEOTIDE SEQUENCE [LARGE SCALE GENOMIC DNA]</scope>
    <source>
        <strain evidence="6 7">SY3-13</strain>
    </source>
</reference>
<evidence type="ECO:0000256" key="4">
    <source>
        <dbReference type="ARBA" id="ARBA00023136"/>
    </source>
</evidence>
<dbReference type="OrthoDB" id="9806785at2"/>
<evidence type="ECO:0000256" key="3">
    <source>
        <dbReference type="ARBA" id="ARBA00022989"/>
    </source>
</evidence>
<evidence type="ECO:0000313" key="7">
    <source>
        <dbReference type="Proteomes" id="UP000229498"/>
    </source>
</evidence>
<dbReference type="Pfam" id="PF01758">
    <property type="entry name" value="SBF"/>
    <property type="match status" value="1"/>
</dbReference>
<dbReference type="Gene3D" id="1.20.1530.20">
    <property type="match status" value="1"/>
</dbReference>
<feature type="transmembrane region" description="Helical" evidence="5">
    <location>
        <begin position="93"/>
        <end position="118"/>
    </location>
</feature>
<feature type="transmembrane region" description="Helical" evidence="5">
    <location>
        <begin position="261"/>
        <end position="280"/>
    </location>
</feature>
<evidence type="ECO:0000256" key="2">
    <source>
        <dbReference type="ARBA" id="ARBA00022692"/>
    </source>
</evidence>
<keyword evidence="7" id="KW-1185">Reference proteome</keyword>
<evidence type="ECO:0000256" key="1">
    <source>
        <dbReference type="ARBA" id="ARBA00004141"/>
    </source>
</evidence>
<feature type="transmembrane region" description="Helical" evidence="5">
    <location>
        <begin position="198"/>
        <end position="217"/>
    </location>
</feature>
<feature type="transmembrane region" description="Helical" evidence="5">
    <location>
        <begin position="6"/>
        <end position="26"/>
    </location>
</feature>
<protein>
    <submittedName>
        <fullName evidence="6">Bile acid:sodium symporter</fullName>
    </submittedName>
</protein>
<feature type="transmembrane region" description="Helical" evidence="5">
    <location>
        <begin position="38"/>
        <end position="59"/>
    </location>
</feature>
<dbReference type="GO" id="GO:0016020">
    <property type="term" value="C:membrane"/>
    <property type="evidence" value="ECO:0007669"/>
    <property type="project" value="UniProtKB-SubCell"/>
</dbReference>
<keyword evidence="2 5" id="KW-0812">Transmembrane</keyword>
<keyword evidence="3 5" id="KW-1133">Transmembrane helix</keyword>
<feature type="transmembrane region" description="Helical" evidence="5">
    <location>
        <begin position="130"/>
        <end position="149"/>
    </location>
</feature>
<dbReference type="EMBL" id="PHIG01000047">
    <property type="protein sequence ID" value="PJK28226.1"/>
    <property type="molecule type" value="Genomic_DNA"/>
</dbReference>
<evidence type="ECO:0000313" key="6">
    <source>
        <dbReference type="EMBL" id="PJK28226.1"/>
    </source>
</evidence>
<sequence>MDIFIQLLPLALAIIMLSLGLGLTVADFARVLTAPRAFVIGLISQVVAIPLVAWVLASFAGLPPALAVGVMILALCPGGVTSNVLTRFAHGDLALSISLTGLVSLLSVLTVPVLAAFFADHFMGLDAPAIDVTALGLAMFAMTAVPVAIGMTVRRFAPGFSARAEGPLSVLALVLFVLIVIGAIVLNWSLLVENLPRLGPSLVALNVVLLAIGLGLARLAGLSQRQGTAIAIETGIQNSTLGITVGSLIVEQASGLPPFSLPSGVYGLTMYAVALPFIFWRRAGQRKAAPLSP</sequence>
<dbReference type="RefSeq" id="WP_109794674.1">
    <property type="nucleotide sequence ID" value="NZ_PHIG01000047.1"/>
</dbReference>
<organism evidence="6 7">
    <name type="scientific">Minwuia thermotolerans</name>
    <dbReference type="NCBI Taxonomy" id="2056226"/>
    <lineage>
        <taxon>Bacteria</taxon>
        <taxon>Pseudomonadati</taxon>
        <taxon>Pseudomonadota</taxon>
        <taxon>Alphaproteobacteria</taxon>
        <taxon>Minwuiales</taxon>
        <taxon>Minwuiaceae</taxon>
        <taxon>Minwuia</taxon>
    </lineage>
</organism>
<dbReference type="InterPro" id="IPR038770">
    <property type="entry name" value="Na+/solute_symporter_sf"/>
</dbReference>